<proteinExistence type="predicted"/>
<feature type="domain" description="Peptidase M16 N-terminal" evidence="1">
    <location>
        <begin position="41"/>
        <end position="156"/>
    </location>
</feature>
<reference evidence="3" key="1">
    <citation type="submission" date="2023-07" db="EMBL/GenBank/DDBJ databases">
        <title>The genome sequence of Rhodocytophaga aerolata KACC 12507.</title>
        <authorList>
            <person name="Zhang X."/>
        </authorList>
    </citation>
    <scope>NUCLEOTIDE SEQUENCE</scope>
    <source>
        <strain evidence="3">KACC 12507</strain>
    </source>
</reference>
<dbReference type="Gene3D" id="3.30.830.10">
    <property type="entry name" value="Metalloenzyme, LuxS/M16 peptidase-like"/>
    <property type="match status" value="2"/>
</dbReference>
<dbReference type="Proteomes" id="UP001168528">
    <property type="component" value="Unassembled WGS sequence"/>
</dbReference>
<accession>A0ABT8QZX7</accession>
<dbReference type="InterPro" id="IPR007863">
    <property type="entry name" value="Peptidase_M16_C"/>
</dbReference>
<dbReference type="SUPFAM" id="SSF63411">
    <property type="entry name" value="LuxS/MPP-like metallohydrolase"/>
    <property type="match status" value="2"/>
</dbReference>
<evidence type="ECO:0000313" key="3">
    <source>
        <dbReference type="EMBL" id="MDO1444699.1"/>
    </source>
</evidence>
<dbReference type="InterPro" id="IPR011249">
    <property type="entry name" value="Metalloenz_LuxS/M16"/>
</dbReference>
<dbReference type="PANTHER" id="PTHR11851:SF224">
    <property type="entry name" value="PROCESSING PROTEASE"/>
    <property type="match status" value="1"/>
</dbReference>
<dbReference type="RefSeq" id="WP_302035503.1">
    <property type="nucleotide sequence ID" value="NZ_JAUKPO010000001.1"/>
</dbReference>
<name>A0ABT8QZX7_9BACT</name>
<organism evidence="3 4">
    <name type="scientific">Rhodocytophaga aerolata</name>
    <dbReference type="NCBI Taxonomy" id="455078"/>
    <lineage>
        <taxon>Bacteria</taxon>
        <taxon>Pseudomonadati</taxon>
        <taxon>Bacteroidota</taxon>
        <taxon>Cytophagia</taxon>
        <taxon>Cytophagales</taxon>
        <taxon>Rhodocytophagaceae</taxon>
        <taxon>Rhodocytophaga</taxon>
    </lineage>
</organism>
<feature type="domain" description="Peptidase M16 C-terminal" evidence="2">
    <location>
        <begin position="182"/>
        <end position="358"/>
    </location>
</feature>
<gene>
    <name evidence="3" type="ORF">Q0590_00480</name>
</gene>
<sequence length="427" mass="48946">MLNRSIPPAFQTLEKVHLPQVQSQTLANGYQLHWLNAGEQPVIRIELIFKAGNWFETGKGTSYFTIKMMNEGTSKRSARQINEYVDQYGAFIEFNHGQDRVNVTLYTVIKHLPKLLPLLQEIVIDSIFPEKELQNLKKITTQNLKVNTEKTSYLAQTRFRELLFGEMHPYGRNLYEQDIAHIEAPQLREYYQSAIRSQACDILLCGNIDDHTLALVRNTFEQVPVTSPLPDNSFINPVVPSLPNNKETLEKEGSLQSSIRLGKRLFTRKHPDYFKMLVLNEVFGGYFGSRLMKNIREEKGFTYGISSNLVTLRKEGFLVIGTDVKKEFTGLTIDEIYKEIEILKTEPVGEEELQTVKNYMIGSFAGSLNSPFAIADNFKTIYFEGLTYDFFDHYIENILHTTAQDLLRLSNTYLQPDSMLEVVAGGR</sequence>
<dbReference type="InterPro" id="IPR050361">
    <property type="entry name" value="MPP/UQCRC_Complex"/>
</dbReference>
<dbReference type="Pfam" id="PF05193">
    <property type="entry name" value="Peptidase_M16_C"/>
    <property type="match status" value="1"/>
</dbReference>
<dbReference type="Pfam" id="PF00675">
    <property type="entry name" value="Peptidase_M16"/>
    <property type="match status" value="1"/>
</dbReference>
<dbReference type="PANTHER" id="PTHR11851">
    <property type="entry name" value="METALLOPROTEASE"/>
    <property type="match status" value="1"/>
</dbReference>
<dbReference type="InterPro" id="IPR011765">
    <property type="entry name" value="Pept_M16_N"/>
</dbReference>
<dbReference type="EMBL" id="JAUKPO010000001">
    <property type="protein sequence ID" value="MDO1444699.1"/>
    <property type="molecule type" value="Genomic_DNA"/>
</dbReference>
<evidence type="ECO:0000313" key="4">
    <source>
        <dbReference type="Proteomes" id="UP001168528"/>
    </source>
</evidence>
<evidence type="ECO:0000259" key="1">
    <source>
        <dbReference type="Pfam" id="PF00675"/>
    </source>
</evidence>
<comment type="caution">
    <text evidence="3">The sequence shown here is derived from an EMBL/GenBank/DDBJ whole genome shotgun (WGS) entry which is preliminary data.</text>
</comment>
<keyword evidence="4" id="KW-1185">Reference proteome</keyword>
<protein>
    <submittedName>
        <fullName evidence="3">Pitrilysin family protein</fullName>
    </submittedName>
</protein>
<evidence type="ECO:0000259" key="2">
    <source>
        <dbReference type="Pfam" id="PF05193"/>
    </source>
</evidence>